<sequence length="212" mass="24782">MKKLIVVLSLMLMGCSSISLVENWKNPDIVLFNANKVLIVGMAQSDDTRENFESELQEEFTNRNVEAWRSIDIFDLSLTDSRKTDKELDNVEQSLLDKDFDAILLTKITGSENRDNFVKSISRWDDHQSRFNDDYLEHQGIYYDDTYYEKYTVYHAETTLYCICEGKERAMIWRGIIEITEPDNIDKAIKDYVKLVIIAMEDQDLVFTSQVD</sequence>
<protein>
    <recommendedName>
        <fullName evidence="2">Cardiolipin synthetase</fullName>
    </recommendedName>
</protein>
<dbReference type="PROSITE" id="PS51257">
    <property type="entry name" value="PROKAR_LIPOPROTEIN"/>
    <property type="match status" value="1"/>
</dbReference>
<comment type="caution">
    <text evidence="1">The sequence shown here is derived from an EMBL/GenBank/DDBJ whole genome shotgun (WGS) entry which is preliminary data.</text>
</comment>
<evidence type="ECO:0000313" key="1">
    <source>
        <dbReference type="EMBL" id="KKN86687.1"/>
    </source>
</evidence>
<accession>A0A0F9UH49</accession>
<name>A0A0F9UH49_9ZZZZ</name>
<proteinExistence type="predicted"/>
<organism evidence="1">
    <name type="scientific">marine sediment metagenome</name>
    <dbReference type="NCBI Taxonomy" id="412755"/>
    <lineage>
        <taxon>unclassified sequences</taxon>
        <taxon>metagenomes</taxon>
        <taxon>ecological metagenomes</taxon>
    </lineage>
</organism>
<dbReference type="AlphaFoldDB" id="A0A0F9UH49"/>
<evidence type="ECO:0008006" key="2">
    <source>
        <dbReference type="Google" id="ProtNLM"/>
    </source>
</evidence>
<dbReference type="EMBL" id="LAZR01000145">
    <property type="protein sequence ID" value="KKN86687.1"/>
    <property type="molecule type" value="Genomic_DNA"/>
</dbReference>
<gene>
    <name evidence="1" type="ORF">LCGC14_0266500</name>
</gene>
<reference evidence="1" key="1">
    <citation type="journal article" date="2015" name="Nature">
        <title>Complex archaea that bridge the gap between prokaryotes and eukaryotes.</title>
        <authorList>
            <person name="Spang A."/>
            <person name="Saw J.H."/>
            <person name="Jorgensen S.L."/>
            <person name="Zaremba-Niedzwiedzka K."/>
            <person name="Martijn J."/>
            <person name="Lind A.E."/>
            <person name="van Eijk R."/>
            <person name="Schleper C."/>
            <person name="Guy L."/>
            <person name="Ettema T.J."/>
        </authorList>
    </citation>
    <scope>NUCLEOTIDE SEQUENCE</scope>
</reference>